<keyword evidence="2" id="KW-1185">Reference proteome</keyword>
<dbReference type="InterPro" id="IPR025544">
    <property type="entry name" value="YhzD"/>
</dbReference>
<accession>A0A221MG32</accession>
<dbReference type="AlphaFoldDB" id="A0A221MG32"/>
<dbReference type="Proteomes" id="UP000204391">
    <property type="component" value="Chromosome"/>
</dbReference>
<reference evidence="1 2" key="1">
    <citation type="journal article" date="2003" name="Int. J. Syst. Evol. Microbiol.">
        <title>Virgibacillus carmonensis sp. nov., Virgibacillus necropolis sp. nov. and Virgibacillus picturae sp. nov., three novel species isolated from deteriorated mural paintings, transfer of the species of the genus salibacillus to Virgibacillus, as Virgibacillus marismortui comb. nov. and Virgibacillus salexigens comb. nov., and emended description of the genus Virgibacillus.</title>
        <authorList>
            <person name="Heyrman J."/>
            <person name="Logan N.A."/>
            <person name="Busse H.J."/>
            <person name="Balcaen A."/>
            <person name="Lebbe L."/>
            <person name="Rodriguez-Diaz M."/>
            <person name="Swings J."/>
            <person name="De Vos P."/>
        </authorList>
    </citation>
    <scope>NUCLEOTIDE SEQUENCE [LARGE SCALE GENOMIC DNA]</scope>
    <source>
        <strain evidence="1 2">LMG 19488</strain>
    </source>
</reference>
<evidence type="ECO:0000313" key="2">
    <source>
        <dbReference type="Proteomes" id="UP000204391"/>
    </source>
</evidence>
<dbReference type="KEGG" id="vne:CFK40_17040"/>
<organism evidence="1 2">
    <name type="scientific">Virgibacillus necropolis</name>
    <dbReference type="NCBI Taxonomy" id="163877"/>
    <lineage>
        <taxon>Bacteria</taxon>
        <taxon>Bacillati</taxon>
        <taxon>Bacillota</taxon>
        <taxon>Bacilli</taxon>
        <taxon>Bacillales</taxon>
        <taxon>Bacillaceae</taxon>
        <taxon>Virgibacillus</taxon>
    </lineage>
</organism>
<dbReference type="OrthoDB" id="2355652at2"/>
<proteinExistence type="predicted"/>
<dbReference type="RefSeq" id="WP_089533597.1">
    <property type="nucleotide sequence ID" value="NZ_CP022437.1"/>
</dbReference>
<evidence type="ECO:0000313" key="1">
    <source>
        <dbReference type="EMBL" id="ASN06601.1"/>
    </source>
</evidence>
<sequence>MRTYALTVFKQTGEKLLDESFTAENDNEAKKVGNARLAEEGYSEHTHRCVSPEAKLVLFHR</sequence>
<evidence type="ECO:0008006" key="3">
    <source>
        <dbReference type="Google" id="ProtNLM"/>
    </source>
</evidence>
<gene>
    <name evidence="1" type="ORF">CFK40_17040</name>
</gene>
<protein>
    <recommendedName>
        <fullName evidence="3">YhzD-like protein</fullName>
    </recommendedName>
</protein>
<dbReference type="Pfam" id="PF14120">
    <property type="entry name" value="YhzD"/>
    <property type="match status" value="1"/>
</dbReference>
<dbReference type="EMBL" id="CP022437">
    <property type="protein sequence ID" value="ASN06601.1"/>
    <property type="molecule type" value="Genomic_DNA"/>
</dbReference>
<name>A0A221MG32_9BACI</name>